<name>A0A699I330_TANCI</name>
<feature type="non-terminal residue" evidence="1">
    <location>
        <position position="1"/>
    </location>
</feature>
<gene>
    <name evidence="1" type="ORF">Tci_477168</name>
</gene>
<protein>
    <submittedName>
        <fullName evidence="1">Uncharacterized protein</fullName>
    </submittedName>
</protein>
<evidence type="ECO:0000313" key="1">
    <source>
        <dbReference type="EMBL" id="GEZ05195.1"/>
    </source>
</evidence>
<comment type="caution">
    <text evidence="1">The sequence shown here is derived from an EMBL/GenBank/DDBJ whole genome shotgun (WGS) entry which is preliminary data.</text>
</comment>
<accession>A0A699I330</accession>
<dbReference type="EMBL" id="BKCJ010235875">
    <property type="protein sequence ID" value="GEZ05195.1"/>
    <property type="molecule type" value="Genomic_DNA"/>
</dbReference>
<proteinExistence type="predicted"/>
<reference evidence="1" key="1">
    <citation type="journal article" date="2019" name="Sci. Rep.">
        <title>Draft genome of Tanacetum cinerariifolium, the natural source of mosquito coil.</title>
        <authorList>
            <person name="Yamashiro T."/>
            <person name="Shiraishi A."/>
            <person name="Satake H."/>
            <person name="Nakayama K."/>
        </authorList>
    </citation>
    <scope>NUCLEOTIDE SEQUENCE</scope>
</reference>
<dbReference type="AlphaFoldDB" id="A0A699I330"/>
<sequence length="91" mass="10674">LAFAAIFPKWGCYSMLYRIRDLLMIVKKQLVLEMFVDESLEMIMDESFDMVVDESLMVEDKSLEKLVDEKMKLDEEHFESVIADCKLSHSC</sequence>
<organism evidence="1">
    <name type="scientific">Tanacetum cinerariifolium</name>
    <name type="common">Dalmatian daisy</name>
    <name type="synonym">Chrysanthemum cinerariifolium</name>
    <dbReference type="NCBI Taxonomy" id="118510"/>
    <lineage>
        <taxon>Eukaryota</taxon>
        <taxon>Viridiplantae</taxon>
        <taxon>Streptophyta</taxon>
        <taxon>Embryophyta</taxon>
        <taxon>Tracheophyta</taxon>
        <taxon>Spermatophyta</taxon>
        <taxon>Magnoliopsida</taxon>
        <taxon>eudicotyledons</taxon>
        <taxon>Gunneridae</taxon>
        <taxon>Pentapetalae</taxon>
        <taxon>asterids</taxon>
        <taxon>campanulids</taxon>
        <taxon>Asterales</taxon>
        <taxon>Asteraceae</taxon>
        <taxon>Asteroideae</taxon>
        <taxon>Anthemideae</taxon>
        <taxon>Anthemidinae</taxon>
        <taxon>Tanacetum</taxon>
    </lineage>
</organism>